<gene>
    <name evidence="2" type="ORF">CBF28_14755</name>
</gene>
<evidence type="ECO:0000313" key="3">
    <source>
        <dbReference type="Proteomes" id="UP000288028"/>
    </source>
</evidence>
<name>A0A430ANB9_9ENTE</name>
<dbReference type="AlphaFoldDB" id="A0A430ANB9"/>
<dbReference type="InterPro" id="IPR014922">
    <property type="entry name" value="YdhG-like"/>
</dbReference>
<dbReference type="GeneID" id="95581589"/>
<dbReference type="SUPFAM" id="SSF159888">
    <property type="entry name" value="YdhG-like"/>
    <property type="match status" value="1"/>
</dbReference>
<comment type="caution">
    <text evidence="2">The sequence shown here is derived from an EMBL/GenBank/DDBJ whole genome shotgun (WGS) entry which is preliminary data.</text>
</comment>
<keyword evidence="3" id="KW-1185">Reference proteome</keyword>
<sequence length="123" mass="14455">MNDHVDEIYKTYSIKEKEKLNELSHFIKEEAKNLNIELSTSLKWGQLTFSSKTGTPIRIDRFSEDQVALFVHCQTTLVEEWREMFSDVLCFSKNRAILFETASDLPKEELKICIQMALTYKKK</sequence>
<dbReference type="OrthoDB" id="328972at2"/>
<proteinExistence type="predicted"/>
<reference evidence="2 3" key="1">
    <citation type="submission" date="2017-05" db="EMBL/GenBank/DDBJ databases">
        <title>Vagococcus spp. assemblies.</title>
        <authorList>
            <person name="Gulvik C.A."/>
        </authorList>
    </citation>
    <scope>NUCLEOTIDE SEQUENCE [LARGE SCALE GENOMIC DNA]</scope>
    <source>
        <strain evidence="2 3">SS1714</strain>
    </source>
</reference>
<dbReference type="Pfam" id="PF08818">
    <property type="entry name" value="DUF1801"/>
    <property type="match status" value="1"/>
</dbReference>
<protein>
    <recommendedName>
        <fullName evidence="1">YdhG-like domain-containing protein</fullName>
    </recommendedName>
</protein>
<organism evidence="2 3">
    <name type="scientific">Vagococcus carniphilus</name>
    <dbReference type="NCBI Taxonomy" id="218144"/>
    <lineage>
        <taxon>Bacteria</taxon>
        <taxon>Bacillati</taxon>
        <taxon>Bacillota</taxon>
        <taxon>Bacilli</taxon>
        <taxon>Lactobacillales</taxon>
        <taxon>Enterococcaceae</taxon>
        <taxon>Vagococcus</taxon>
    </lineage>
</organism>
<evidence type="ECO:0000259" key="1">
    <source>
        <dbReference type="Pfam" id="PF08818"/>
    </source>
</evidence>
<accession>A0A430ANB9</accession>
<evidence type="ECO:0000313" key="2">
    <source>
        <dbReference type="EMBL" id="RSU09608.1"/>
    </source>
</evidence>
<dbReference type="RefSeq" id="WP_126796531.1">
    <property type="nucleotide sequence ID" value="NZ_CP060720.1"/>
</dbReference>
<dbReference type="Proteomes" id="UP000288028">
    <property type="component" value="Unassembled WGS sequence"/>
</dbReference>
<feature type="domain" description="YdhG-like" evidence="1">
    <location>
        <begin position="17"/>
        <end position="117"/>
    </location>
</feature>
<dbReference type="EMBL" id="NGKB01000023">
    <property type="protein sequence ID" value="RSU09608.1"/>
    <property type="molecule type" value="Genomic_DNA"/>
</dbReference>